<keyword evidence="6" id="KW-1185">Reference proteome</keyword>
<dbReference type="OrthoDB" id="10266693at2759"/>
<protein>
    <submittedName>
        <fullName evidence="5">Periplasmic binding-like</fullName>
    </submittedName>
</protein>
<dbReference type="STRING" id="3076.A0A2P6U2G5"/>
<evidence type="ECO:0000313" key="5">
    <source>
        <dbReference type="EMBL" id="PRW60499.1"/>
    </source>
</evidence>
<dbReference type="PRINTS" id="PR00909">
    <property type="entry name" value="SPERMDNBNDNG"/>
</dbReference>
<gene>
    <name evidence="5" type="ORF">C2E21_0969</name>
</gene>
<keyword evidence="2" id="KW-0813">Transport</keyword>
<accession>A0A2P6U2G5</accession>
<proteinExistence type="predicted"/>
<dbReference type="InterPro" id="IPR001188">
    <property type="entry name" value="Sperm_putr-bd"/>
</dbReference>
<dbReference type="PANTHER" id="PTHR30222:SF17">
    <property type="entry name" value="SPERMIDINE_PUTRESCINE-BINDING PERIPLASMIC PROTEIN"/>
    <property type="match status" value="1"/>
</dbReference>
<dbReference type="EMBL" id="LHPG02000002">
    <property type="protein sequence ID" value="PRW60499.1"/>
    <property type="molecule type" value="Genomic_DNA"/>
</dbReference>
<reference evidence="5 6" key="1">
    <citation type="journal article" date="2018" name="Plant J.">
        <title>Genome sequences of Chlorella sorokiniana UTEX 1602 and Micractinium conductrix SAG 241.80: implications to maltose excretion by a green alga.</title>
        <authorList>
            <person name="Arriola M.B."/>
            <person name="Velmurugan N."/>
            <person name="Zhang Y."/>
            <person name="Plunkett M.H."/>
            <person name="Hondzo H."/>
            <person name="Barney B.M."/>
        </authorList>
    </citation>
    <scope>NUCLEOTIDE SEQUENCE [LARGE SCALE GENOMIC DNA]</scope>
    <source>
        <strain evidence="6">UTEX 1602</strain>
    </source>
</reference>
<evidence type="ECO:0000256" key="1">
    <source>
        <dbReference type="ARBA" id="ARBA00004418"/>
    </source>
</evidence>
<keyword evidence="3" id="KW-0732">Signal</keyword>
<keyword evidence="4" id="KW-0574">Periplasm</keyword>
<organism evidence="5 6">
    <name type="scientific">Chlorella sorokiniana</name>
    <name type="common">Freshwater green alga</name>
    <dbReference type="NCBI Taxonomy" id="3076"/>
    <lineage>
        <taxon>Eukaryota</taxon>
        <taxon>Viridiplantae</taxon>
        <taxon>Chlorophyta</taxon>
        <taxon>core chlorophytes</taxon>
        <taxon>Trebouxiophyceae</taxon>
        <taxon>Chlorellales</taxon>
        <taxon>Chlorellaceae</taxon>
        <taxon>Chlorella clade</taxon>
        <taxon>Chlorella</taxon>
    </lineage>
</organism>
<evidence type="ECO:0000313" key="6">
    <source>
        <dbReference type="Proteomes" id="UP000239899"/>
    </source>
</evidence>
<sequence length="413" mass="43871">MGAAALAAASAAAGVLPAGLGAPAAHAAAAAAPAAAPGGAALREFKMVMRVTALRGSVPQQWVSDFQTALEGYGVAALTQKAQLGEIYAELQGTKASKGKPTTVDAITLGDAWLQCAIAEGLIQPIPDAREYRWWAQLYPRWQQLVRRDAQGRLDPRGEVWAAPYRWGATLVAYRWDKLGRGGVRDWRDLLQPALQGRVGFIDSPRDVVGAALKTLGLSYNSTAADLRRCGLTEEDVRLRVQRFVKQVRVFSSSNHVRALAAGEVDAVVGWSDDLLPLVQRTNNLDVAAPLSGTSLFADCWCIPAAAAGGAEDGEASPLLPAWLELGLQPAHTQRSKGLRGGASPLLLPGGPWRRGGGGPGSAPCSLLEDVQPLPGSSELEDLLPSREVLERSEFLLPLDPETSSMYRRLLQA</sequence>
<dbReference type="PANTHER" id="PTHR30222">
    <property type="entry name" value="SPERMIDINE/PUTRESCINE-BINDING PERIPLASMIC PROTEIN"/>
    <property type="match status" value="1"/>
</dbReference>
<dbReference type="SUPFAM" id="SSF53850">
    <property type="entry name" value="Periplasmic binding protein-like II"/>
    <property type="match status" value="1"/>
</dbReference>
<dbReference type="AlphaFoldDB" id="A0A2P6U2G5"/>
<dbReference type="InterPro" id="IPR006059">
    <property type="entry name" value="SBP"/>
</dbReference>
<dbReference type="GO" id="GO:0019808">
    <property type="term" value="F:polyamine binding"/>
    <property type="evidence" value="ECO:0007669"/>
    <property type="project" value="InterPro"/>
</dbReference>
<dbReference type="Proteomes" id="UP000239899">
    <property type="component" value="Unassembled WGS sequence"/>
</dbReference>
<comment type="caution">
    <text evidence="5">The sequence shown here is derived from an EMBL/GenBank/DDBJ whole genome shotgun (WGS) entry which is preliminary data.</text>
</comment>
<name>A0A2P6U2G5_CHLSO</name>
<evidence type="ECO:0000256" key="3">
    <source>
        <dbReference type="ARBA" id="ARBA00022729"/>
    </source>
</evidence>
<comment type="subcellular location">
    <subcellularLocation>
        <location evidence="1">Periplasm</location>
    </subcellularLocation>
</comment>
<dbReference type="Gene3D" id="3.40.190.10">
    <property type="entry name" value="Periplasmic binding protein-like II"/>
    <property type="match status" value="2"/>
</dbReference>
<evidence type="ECO:0000256" key="2">
    <source>
        <dbReference type="ARBA" id="ARBA00022448"/>
    </source>
</evidence>
<dbReference type="GO" id="GO:0015846">
    <property type="term" value="P:polyamine transport"/>
    <property type="evidence" value="ECO:0007669"/>
    <property type="project" value="InterPro"/>
</dbReference>
<evidence type="ECO:0000256" key="4">
    <source>
        <dbReference type="ARBA" id="ARBA00022764"/>
    </source>
</evidence>
<dbReference type="Pfam" id="PF13416">
    <property type="entry name" value="SBP_bac_8"/>
    <property type="match status" value="1"/>
</dbReference>